<feature type="transmembrane region" description="Helical" evidence="1">
    <location>
        <begin position="115"/>
        <end position="137"/>
    </location>
</feature>
<dbReference type="RefSeq" id="XP_011778848.1">
    <property type="nucleotide sequence ID" value="XM_011780546.1"/>
</dbReference>
<accession>D0A026</accession>
<keyword evidence="1" id="KW-0812">Transmembrane</keyword>
<keyword evidence="1" id="KW-1133">Transmembrane helix</keyword>
<organism evidence="2 3">
    <name type="scientific">Trypanosoma brucei gambiense (strain MHOM/CI/86/DAL972)</name>
    <dbReference type="NCBI Taxonomy" id="679716"/>
    <lineage>
        <taxon>Eukaryota</taxon>
        <taxon>Discoba</taxon>
        <taxon>Euglenozoa</taxon>
        <taxon>Kinetoplastea</taxon>
        <taxon>Metakinetoplastina</taxon>
        <taxon>Trypanosomatida</taxon>
        <taxon>Trypanosomatidae</taxon>
        <taxon>Trypanosoma</taxon>
    </lineage>
</organism>
<evidence type="ECO:0000313" key="2">
    <source>
        <dbReference type="EMBL" id="CBH16584.1"/>
    </source>
</evidence>
<dbReference type="GeneID" id="23864917"/>
<feature type="transmembrane region" description="Helical" evidence="1">
    <location>
        <begin position="75"/>
        <end position="103"/>
    </location>
</feature>
<dbReference type="KEGG" id="tbg:TbgDal_X16870"/>
<sequence>MRQVMGDGRKHDGEPIVVLHQPFPFYLYDLPPLPKFFSSYQTKGEKKLVYSTFRYVDVRPYCEVFVPGWQIDVRLLIVFLLLSYSFRFFFFFFVVVCVAYDFLVLRTTKKKNVELFYPLASARVSHILLSYSARLFVCCCRWGRRTVEGQM</sequence>
<proteinExistence type="predicted"/>
<protein>
    <submittedName>
        <fullName evidence="2">Uncharacterized protein</fullName>
    </submittedName>
</protein>
<dbReference type="Proteomes" id="UP000002316">
    <property type="component" value="Chromosome 10"/>
</dbReference>
<name>D0A026_TRYB9</name>
<reference evidence="3" key="1">
    <citation type="journal article" date="2010" name="PLoS Negl. Trop. Dis.">
        <title>The genome sequence of Trypanosoma brucei gambiense, causative agent of chronic human african trypanosomiasis.</title>
        <authorList>
            <person name="Jackson A.P."/>
            <person name="Sanders M."/>
            <person name="Berry A."/>
            <person name="McQuillan J."/>
            <person name="Aslett M.A."/>
            <person name="Quail M.A."/>
            <person name="Chukualim B."/>
            <person name="Capewell P."/>
            <person name="MacLeod A."/>
            <person name="Melville S.E."/>
            <person name="Gibson W."/>
            <person name="Barry J.D."/>
            <person name="Berriman M."/>
            <person name="Hertz-Fowler C."/>
        </authorList>
    </citation>
    <scope>NUCLEOTIDE SEQUENCE [LARGE SCALE GENOMIC DNA]</scope>
    <source>
        <strain evidence="3">MHOM/CI/86/DAL972</strain>
    </source>
</reference>
<keyword evidence="1" id="KW-0472">Membrane</keyword>
<dbReference type="EMBL" id="FN554973">
    <property type="protein sequence ID" value="CBH16584.1"/>
    <property type="molecule type" value="Genomic_DNA"/>
</dbReference>
<gene>
    <name evidence="2" type="ORF">TbgDal_X16870</name>
</gene>
<dbReference type="AlphaFoldDB" id="D0A026"/>
<evidence type="ECO:0000256" key="1">
    <source>
        <dbReference type="SAM" id="Phobius"/>
    </source>
</evidence>
<evidence type="ECO:0000313" key="3">
    <source>
        <dbReference type="Proteomes" id="UP000002316"/>
    </source>
</evidence>